<comment type="caution">
    <text evidence="1">The sequence shown here is derived from an EMBL/GenBank/DDBJ whole genome shotgun (WGS) entry which is preliminary data.</text>
</comment>
<dbReference type="OrthoDB" id="41445at2"/>
<reference evidence="1 2" key="1">
    <citation type="journal article" date="2011" name="J. Bacteriol.">
        <title>Genome sequence of Haloplasma contractile, an unusual contractile bacterium from a deep-sea anoxic brine lake.</title>
        <authorList>
            <person name="Antunes A."/>
            <person name="Alam I."/>
            <person name="El Dorry H."/>
            <person name="Siam R."/>
            <person name="Robertson A."/>
            <person name="Bajic V.B."/>
            <person name="Stingl U."/>
        </authorList>
    </citation>
    <scope>NUCLEOTIDE SEQUENCE [LARGE SCALE GENOMIC DNA]</scope>
    <source>
        <strain evidence="1 2">SSD-17B</strain>
    </source>
</reference>
<evidence type="ECO:0000313" key="2">
    <source>
        <dbReference type="Proteomes" id="UP000005707"/>
    </source>
</evidence>
<dbReference type="STRING" id="1033810.HLPCO_000949"/>
<proteinExistence type="predicted"/>
<dbReference type="AlphaFoldDB" id="U2FKI8"/>
<accession>U2FKI8</accession>
<organism evidence="1 2">
    <name type="scientific">Haloplasma contractile SSD-17B</name>
    <dbReference type="NCBI Taxonomy" id="1033810"/>
    <lineage>
        <taxon>Bacteria</taxon>
        <taxon>Bacillati</taxon>
        <taxon>Mycoplasmatota</taxon>
        <taxon>Mollicutes</taxon>
        <taxon>Haloplasmatales</taxon>
        <taxon>Haloplasmataceae</taxon>
        <taxon>Haloplasma</taxon>
    </lineage>
</organism>
<evidence type="ECO:0000313" key="1">
    <source>
        <dbReference type="EMBL" id="ERJ13320.1"/>
    </source>
</evidence>
<dbReference type="InterPro" id="IPR006530">
    <property type="entry name" value="YD"/>
</dbReference>
<dbReference type="RefSeq" id="WP_008826687.1">
    <property type="nucleotide sequence ID" value="NZ_AFNU02000002.1"/>
</dbReference>
<dbReference type="Gene3D" id="2.180.10.10">
    <property type="entry name" value="RHS repeat-associated core"/>
    <property type="match status" value="1"/>
</dbReference>
<keyword evidence="2" id="KW-1185">Reference proteome</keyword>
<gene>
    <name evidence="1" type="ORF">HLPCO_000949</name>
</gene>
<name>U2FKI8_9MOLU</name>
<protein>
    <submittedName>
        <fullName evidence="1">Wall-associated protein</fullName>
    </submittedName>
</protein>
<sequence length="62" mass="6998">MIAETNGIDTVYYTYDTDGKLISITMNDVEYFYVTNILGDITHLLDSSGNEVVSYEYDAWGS</sequence>
<dbReference type="InParanoid" id="U2FKI8"/>
<dbReference type="Proteomes" id="UP000005707">
    <property type="component" value="Unassembled WGS sequence"/>
</dbReference>
<dbReference type="NCBIfam" id="TIGR01643">
    <property type="entry name" value="YD_repeat_2x"/>
    <property type="match status" value="1"/>
</dbReference>
<reference evidence="1 2" key="2">
    <citation type="journal article" date="2013" name="PLoS ONE">
        <title>INDIGO - INtegrated Data Warehouse of MIcrobial GenOmes with Examples from the Red Sea Extremophiles.</title>
        <authorList>
            <person name="Alam I."/>
            <person name="Antunes A."/>
            <person name="Kamau A.A."/>
            <person name="Ba Alawi W."/>
            <person name="Kalkatawi M."/>
            <person name="Stingl U."/>
            <person name="Bajic V.B."/>
        </authorList>
    </citation>
    <scope>NUCLEOTIDE SEQUENCE [LARGE SCALE GENOMIC DNA]</scope>
    <source>
        <strain evidence="1 2">SSD-17B</strain>
    </source>
</reference>
<dbReference type="EMBL" id="AFNU02000002">
    <property type="protein sequence ID" value="ERJ13320.1"/>
    <property type="molecule type" value="Genomic_DNA"/>
</dbReference>